<dbReference type="RefSeq" id="WP_093411455.1">
    <property type="nucleotide sequence ID" value="NZ_FOVL01000030.1"/>
</dbReference>
<dbReference type="PANTHER" id="PTHR32063:SF18">
    <property type="entry name" value="CATION EFFLUX SYSTEM PROTEIN"/>
    <property type="match status" value="1"/>
</dbReference>
<feature type="transmembrane region" description="Helical" evidence="1">
    <location>
        <begin position="898"/>
        <end position="918"/>
    </location>
</feature>
<dbReference type="Gene3D" id="3.30.70.1320">
    <property type="entry name" value="Multidrug efflux transporter AcrB pore domain like"/>
    <property type="match status" value="1"/>
</dbReference>
<dbReference type="PANTHER" id="PTHR32063">
    <property type="match status" value="1"/>
</dbReference>
<dbReference type="Proteomes" id="UP000199153">
    <property type="component" value="Unassembled WGS sequence"/>
</dbReference>
<feature type="transmembrane region" description="Helical" evidence="1">
    <location>
        <begin position="362"/>
        <end position="381"/>
    </location>
</feature>
<evidence type="ECO:0000313" key="2">
    <source>
        <dbReference type="EMBL" id="SFN94897.1"/>
    </source>
</evidence>
<dbReference type="OrthoDB" id="9798415at2"/>
<dbReference type="Gene3D" id="3.30.70.1430">
    <property type="entry name" value="Multidrug efflux transporter AcrB pore domain"/>
    <property type="match status" value="2"/>
</dbReference>
<feature type="transmembrane region" description="Helical" evidence="1">
    <location>
        <begin position="12"/>
        <end position="30"/>
    </location>
</feature>
<dbReference type="InterPro" id="IPR027463">
    <property type="entry name" value="AcrB_DN_DC_subdom"/>
</dbReference>
<feature type="transmembrane region" description="Helical" evidence="1">
    <location>
        <begin position="427"/>
        <end position="452"/>
    </location>
</feature>
<keyword evidence="1" id="KW-0812">Transmembrane</keyword>
<keyword evidence="1" id="KW-0472">Membrane</keyword>
<reference evidence="2 3" key="1">
    <citation type="submission" date="2016-10" db="EMBL/GenBank/DDBJ databases">
        <authorList>
            <person name="de Groot N.N."/>
        </authorList>
    </citation>
    <scope>NUCLEOTIDE SEQUENCE [LARGE SCALE GENOMIC DNA]</scope>
    <source>
        <strain evidence="2 3">DSM 17794</strain>
    </source>
</reference>
<feature type="transmembrane region" description="Helical" evidence="1">
    <location>
        <begin position="387"/>
        <end position="406"/>
    </location>
</feature>
<dbReference type="GO" id="GO:0042910">
    <property type="term" value="F:xenobiotic transmembrane transporter activity"/>
    <property type="evidence" value="ECO:0007669"/>
    <property type="project" value="TreeGrafter"/>
</dbReference>
<dbReference type="SUPFAM" id="SSF82714">
    <property type="entry name" value="Multidrug efflux transporter AcrB TolC docking domain, DN and DC subdomains"/>
    <property type="match status" value="2"/>
</dbReference>
<feature type="transmembrane region" description="Helical" evidence="1">
    <location>
        <begin position="975"/>
        <end position="997"/>
    </location>
</feature>
<protein>
    <submittedName>
        <fullName evidence="2">Multidrug efflux pump subunit AcrB</fullName>
    </submittedName>
</protein>
<dbReference type="PRINTS" id="PR00702">
    <property type="entry name" value="ACRIFLAVINRP"/>
</dbReference>
<feature type="transmembrane region" description="Helical" evidence="1">
    <location>
        <begin position="464"/>
        <end position="491"/>
    </location>
</feature>
<feature type="transmembrane region" description="Helical" evidence="1">
    <location>
        <begin position="336"/>
        <end position="355"/>
    </location>
</feature>
<dbReference type="AlphaFoldDB" id="A0A1I5D6W9"/>
<evidence type="ECO:0000313" key="3">
    <source>
        <dbReference type="Proteomes" id="UP000199153"/>
    </source>
</evidence>
<dbReference type="SUPFAM" id="SSF82866">
    <property type="entry name" value="Multidrug efflux transporter AcrB transmembrane domain"/>
    <property type="match status" value="2"/>
</dbReference>
<gene>
    <name evidence="2" type="ORF">SAMN05660413_03201</name>
</gene>
<feature type="transmembrane region" description="Helical" evidence="1">
    <location>
        <begin position="924"/>
        <end position="945"/>
    </location>
</feature>
<keyword evidence="1" id="KW-1133">Transmembrane helix</keyword>
<dbReference type="Gene3D" id="3.30.2090.10">
    <property type="entry name" value="Multidrug efflux transporter AcrB TolC docking domain, DN and DC subdomains"/>
    <property type="match status" value="2"/>
</dbReference>
<dbReference type="Gene3D" id="3.30.70.1440">
    <property type="entry name" value="Multidrug efflux transporter AcrB pore domain"/>
    <property type="match status" value="1"/>
</dbReference>
<dbReference type="GO" id="GO:0005886">
    <property type="term" value="C:plasma membrane"/>
    <property type="evidence" value="ECO:0007669"/>
    <property type="project" value="TreeGrafter"/>
</dbReference>
<feature type="transmembrane region" description="Helical" evidence="1">
    <location>
        <begin position="872"/>
        <end position="891"/>
    </location>
</feature>
<dbReference type="Pfam" id="PF00873">
    <property type="entry name" value="ACR_tran"/>
    <property type="match status" value="1"/>
</dbReference>
<dbReference type="Gene3D" id="1.20.1640.10">
    <property type="entry name" value="Multidrug efflux transporter AcrB transmembrane domain"/>
    <property type="match status" value="2"/>
</dbReference>
<dbReference type="STRING" id="287099.SAMN05660413_03201"/>
<dbReference type="SUPFAM" id="SSF82693">
    <property type="entry name" value="Multidrug efflux transporter AcrB pore domain, PN1, PN2, PC1 and PC2 subdomains"/>
    <property type="match status" value="2"/>
</dbReference>
<keyword evidence="3" id="KW-1185">Reference proteome</keyword>
<sequence>MNLTKNTLNNSRIYIIALIIIAAMGVKNYFDLSQDSMPPYTIRMATVITQFPGASPLRVEELVTDPLEESIREMVEVKSIESESRSGLSVITIELENEISNENLRDVWDELRQKMDDIKPLLPQGTFGPMVKDKDIGTVFGVILGVTSDGVEQNIVEEHARDIRDELLQLPDVEKVKYGGIQEERVYIEMDDQQLSRYGLTAKQLKNIIASTNILYSGGELVLGKRRILIEPTGNFETIDDVKNTLIPVSNGASLLLGDIANVYSDYVAPREKIVKVNGEQAIALYISLRDGANIVNLGDDVSQLIQKINTELPIGIELVRVASQDQIVSKQVNDFLVSLIQSIVIVLTVMLLFLGFRTGSLVAALIPMVVLFSFFFMYVLDIGLNKVSLAALIISLGLLVDNGIVMAESILTRTGSGQSVRDASIAACKLLMIPLLISSLTTSSAFLSFALAQTPMGEMASPLFYVVTIALLSSWFLVFTFVPLLALAIVKVKQKSHHQKQSRLDRGMEKLNLWYNKVLVKALKNPLLVTGVVLSLFVISLIALPFLPFKLVPDSDRNLVTVDIKLPTGTKIELTEKTVAVVEEYIKDSLLVTNAGNERGVLDFSSYIGEGPEAYDLGFMKDEPNSNYAHMLLNTTGDTDNEYIIEKLDQFCYTNLPEADIRVNRLSGAGAAGTPVEIYISGKDMEGLAKIAEQLKQQMYTVKGVKNVTDDWGPKIKKLIVQIDETKAKRVGLTNADIATALSTGLSGFSVGSFREGTKSIPIILKEPTTELEHSIEYVNSLNVYSPQTNLNVTLGQIADVILDWQFAKVNRRELNRTITVGGYLKPGYTAKDIFTDLTPWLEEQNKIWDGKYSYSFGGEDEDTNENLGAIFQWLPISFGLIIFLLVLQFNSIRKAGIIIATIPLGMIGVVIGWYIGQSFVSFFGILGVIALAGILINDSIVLLDRIDVEKEEGPDITWQDAIMRAANHKFRPVLLTTLTTSLGMIPLLISGGLLWEPLALAIIFGLFFATVLILLLVPVLYRLLFRVSFKDYEFDASTLHH</sequence>
<dbReference type="EMBL" id="FOVL01000030">
    <property type="protein sequence ID" value="SFN94897.1"/>
    <property type="molecule type" value="Genomic_DNA"/>
</dbReference>
<feature type="transmembrane region" description="Helical" evidence="1">
    <location>
        <begin position="528"/>
        <end position="548"/>
    </location>
</feature>
<name>A0A1I5D6W9_9FLAO</name>
<dbReference type="InterPro" id="IPR001036">
    <property type="entry name" value="Acrflvin-R"/>
</dbReference>
<proteinExistence type="predicted"/>
<organism evidence="2 3">
    <name type="scientific">Salegentibacter flavus</name>
    <dbReference type="NCBI Taxonomy" id="287099"/>
    <lineage>
        <taxon>Bacteria</taxon>
        <taxon>Pseudomonadati</taxon>
        <taxon>Bacteroidota</taxon>
        <taxon>Flavobacteriia</taxon>
        <taxon>Flavobacteriales</taxon>
        <taxon>Flavobacteriaceae</taxon>
        <taxon>Salegentibacter</taxon>
    </lineage>
</organism>
<accession>A0A1I5D6W9</accession>
<feature type="transmembrane region" description="Helical" evidence="1">
    <location>
        <begin position="1003"/>
        <end position="1023"/>
    </location>
</feature>
<evidence type="ECO:0000256" key="1">
    <source>
        <dbReference type="SAM" id="Phobius"/>
    </source>
</evidence>